<dbReference type="SUPFAM" id="SSF47598">
    <property type="entry name" value="Ribbon-helix-helix"/>
    <property type="match status" value="1"/>
</dbReference>
<evidence type="ECO:0000313" key="3">
    <source>
        <dbReference type="Proteomes" id="UP000076066"/>
    </source>
</evidence>
<proteinExistence type="predicted"/>
<reference evidence="2 3" key="1">
    <citation type="submission" date="2016-02" db="EMBL/GenBank/DDBJ databases">
        <title>Complete Genome of H5569, the type strain of the newly described species Haematospirillium jordaniae.</title>
        <authorList>
            <person name="Nicholson A.C."/>
            <person name="Humrighouse B.W."/>
            <person name="Loparov V."/>
            <person name="McQuiston J.R."/>
        </authorList>
    </citation>
    <scope>NUCLEOTIDE SEQUENCE [LARGE SCALE GENOMIC DNA]</scope>
    <source>
        <strain evidence="2 3">H5569</strain>
        <plasmid evidence="3">Plasmid unnamed 2</plasmid>
    </source>
</reference>
<keyword evidence="2" id="KW-0614">Plasmid</keyword>
<dbReference type="KEGG" id="hjo:AY555_10890"/>
<dbReference type="RefSeq" id="WP_066137239.1">
    <property type="nucleotide sequence ID" value="NZ_JAAVSS010000015.1"/>
</dbReference>
<dbReference type="GO" id="GO:0006355">
    <property type="term" value="P:regulation of DNA-templated transcription"/>
    <property type="evidence" value="ECO:0007669"/>
    <property type="project" value="InterPro"/>
</dbReference>
<dbReference type="OrthoDB" id="6058957at2"/>
<dbReference type="InterPro" id="IPR002145">
    <property type="entry name" value="CopG"/>
</dbReference>
<accession>A0A145VR51</accession>
<dbReference type="EMBL" id="CP014527">
    <property type="protein sequence ID" value="AMW35869.1"/>
    <property type="molecule type" value="Genomic_DNA"/>
</dbReference>
<geneLocation type="plasmid" evidence="2 3">
    <name>unnamed 2</name>
</geneLocation>
<keyword evidence="3" id="KW-1185">Reference proteome</keyword>
<protein>
    <recommendedName>
        <fullName evidence="1">Ribbon-helix-helix protein CopG domain-containing protein</fullName>
    </recommendedName>
</protein>
<evidence type="ECO:0000313" key="2">
    <source>
        <dbReference type="EMBL" id="AMW35869.1"/>
    </source>
</evidence>
<gene>
    <name evidence="2" type="ORF">AY555_10890</name>
</gene>
<dbReference type="InterPro" id="IPR010985">
    <property type="entry name" value="Ribbon_hlx_hlx"/>
</dbReference>
<evidence type="ECO:0000259" key="1">
    <source>
        <dbReference type="Pfam" id="PF01402"/>
    </source>
</evidence>
<dbReference type="CDD" id="cd22235">
    <property type="entry name" value="RHH_CopG_archaea"/>
    <property type="match status" value="1"/>
</dbReference>
<feature type="domain" description="Ribbon-helix-helix protein CopG" evidence="1">
    <location>
        <begin position="10"/>
        <end position="46"/>
    </location>
</feature>
<name>A0A145VR51_9PROT</name>
<organism evidence="2 3">
    <name type="scientific">Haematospirillum jordaniae</name>
    <dbReference type="NCBI Taxonomy" id="1549855"/>
    <lineage>
        <taxon>Bacteria</taxon>
        <taxon>Pseudomonadati</taxon>
        <taxon>Pseudomonadota</taxon>
        <taxon>Alphaproteobacteria</taxon>
        <taxon>Rhodospirillales</taxon>
        <taxon>Novispirillaceae</taxon>
        <taxon>Haematospirillum</taxon>
    </lineage>
</organism>
<dbReference type="AlphaFoldDB" id="A0A145VR51"/>
<dbReference type="Proteomes" id="UP000076066">
    <property type="component" value="Plasmid unnamed 2"/>
</dbReference>
<dbReference type="Pfam" id="PF01402">
    <property type="entry name" value="RHH_1"/>
    <property type="match status" value="1"/>
</dbReference>
<sequence length="70" mass="7787">MSEHRNKTTRLTVNLDDGDYAALTAIAEKSDVSLSWVIRQAIHRFVQEHGAHPELPLRLAGSFGKEGQDT</sequence>